<evidence type="ECO:0000256" key="7">
    <source>
        <dbReference type="ARBA" id="ARBA00022918"/>
    </source>
</evidence>
<dbReference type="OrthoDB" id="6773745at2759"/>
<dbReference type="InterPro" id="IPR041577">
    <property type="entry name" value="RT_RNaseH_2"/>
</dbReference>
<evidence type="ECO:0000256" key="5">
    <source>
        <dbReference type="ARBA" id="ARBA00022750"/>
    </source>
</evidence>
<dbReference type="GO" id="GO:0006508">
    <property type="term" value="P:proteolysis"/>
    <property type="evidence" value="ECO:0007669"/>
    <property type="project" value="UniProtKB-KW"/>
</dbReference>
<dbReference type="PANTHER" id="PTHR37984:SF5">
    <property type="entry name" value="PROTEIN NYNRIN-LIKE"/>
    <property type="match status" value="1"/>
</dbReference>
<keyword evidence="6" id="KW-0378">Hydrolase</keyword>
<evidence type="ECO:0000313" key="13">
    <source>
        <dbReference type="EMBL" id="CAB0035370.1"/>
    </source>
</evidence>
<dbReference type="SUPFAM" id="SSF56672">
    <property type="entry name" value="DNA/RNA polymerases"/>
    <property type="match status" value="1"/>
</dbReference>
<keyword evidence="5" id="KW-0064">Aspartyl protease</keyword>
<dbReference type="FunFam" id="3.10.20.370:FF:000001">
    <property type="entry name" value="Retrovirus-related Pol polyprotein from transposon 17.6-like protein"/>
    <property type="match status" value="1"/>
</dbReference>
<dbReference type="CDD" id="cd09274">
    <property type="entry name" value="RNase_HI_RT_Ty3"/>
    <property type="match status" value="1"/>
</dbReference>
<evidence type="ECO:0000256" key="4">
    <source>
        <dbReference type="ARBA" id="ARBA00022722"/>
    </source>
</evidence>
<dbReference type="Pfam" id="PF17919">
    <property type="entry name" value="RT_RNaseH_2"/>
    <property type="match status" value="1"/>
</dbReference>
<evidence type="ECO:0000256" key="11">
    <source>
        <dbReference type="SAM" id="MobiDB-lite"/>
    </source>
</evidence>
<keyword evidence="8" id="KW-0238">DNA-binding</keyword>
<keyword evidence="10" id="KW-0862">Zinc</keyword>
<dbReference type="EC" id="2.7.7.49" evidence="1"/>
<proteinExistence type="predicted"/>
<dbReference type="GO" id="GO:0003964">
    <property type="term" value="F:RNA-directed DNA polymerase activity"/>
    <property type="evidence" value="ECO:0007669"/>
    <property type="project" value="UniProtKB-KW"/>
</dbReference>
<feature type="compositionally biased region" description="Low complexity" evidence="11">
    <location>
        <begin position="743"/>
        <end position="782"/>
    </location>
</feature>
<dbReference type="InterPro" id="IPR001878">
    <property type="entry name" value="Znf_CCHC"/>
</dbReference>
<evidence type="ECO:0000313" key="14">
    <source>
        <dbReference type="Proteomes" id="UP000479190"/>
    </source>
</evidence>
<dbReference type="EMBL" id="CADCXV010000782">
    <property type="protein sequence ID" value="CAB0035370.1"/>
    <property type="molecule type" value="Genomic_DNA"/>
</dbReference>
<dbReference type="Gene3D" id="3.30.70.270">
    <property type="match status" value="1"/>
</dbReference>
<sequence length="814" mass="93589">MVGWYARFLQNLADVRQPLTDLTKKDRPWKWGEAQQKAFETIKQMLTEAPVLARPNPNLPFTIQTDASNFALGAVLSQETDGHEHPIAYASRTLNKAERNYTTTEKECLAVIWAVNKFRGYILGSQFTNSASSKRRPHPITLKQIRSNEPIETIKTMMSIFAEADHRLWDTHLSEFIYAINTVKNTSTKYTPAYLNFGRHPRSIVTLRNELQTADDNLLNLTTESWAQRIERLPAIYRFVKENLANASLRQANYYNKNRRDIQFQVGDKVLRRNHVLSSTPDNFAKNLASKFTDPLLITNILSQTVYEATDEKTGQTHKVHIHSKPRPNTTMWRKEVTKGIGRGCRPTPMEKAMEMSPQVQDITNTISAKELSEWLQKWQKLSDELNDVQDEATQDVNTSTQEGNETYGWIRVVENLFKLQTTNDYIGECSSNAEPADDNTKESSLNMEAADNDIIKNVANIETVDGKSHTLDETTKQESTPTNCQQHENSAELGEWYRAQFKTTENLLEAHNAKNEPNINENETGRKNDSVKTVRFNIPFYTPVVKNTNTTSRTTTKIPFYTPPQQTSNSSTQTYVQDEEFQFMMHTGIQTEPVCPIDEDRYQPYSCRTNERPQQRYSDRDKRRMIGGEPVCWTCMKEGHKAKTCPKKTQESICWNCDEKGHLWGCCPHEPQKRFCPTCGRENYDKKSCAWCKIIEDRESTPDRIIEKKSEDGYPAAMKIGEKYFNNPFKRDDEERKLPNATPRRTLLPTPTTTTRRPPLLPTPTKYPQHTTTRTTHPLNNTPMATAVREVIQSSVGNELIRHTDEKGQYTFI</sequence>
<dbReference type="SUPFAM" id="SSF57756">
    <property type="entry name" value="Retrovirus zinc finger-like domains"/>
    <property type="match status" value="1"/>
</dbReference>
<keyword evidence="3" id="KW-0808">Transferase</keyword>
<feature type="region of interest" description="Disordered" evidence="11">
    <location>
        <begin position="731"/>
        <end position="782"/>
    </location>
</feature>
<evidence type="ECO:0000256" key="1">
    <source>
        <dbReference type="ARBA" id="ARBA00012493"/>
    </source>
</evidence>
<dbReference type="GO" id="GO:0004190">
    <property type="term" value="F:aspartic-type endopeptidase activity"/>
    <property type="evidence" value="ECO:0007669"/>
    <property type="project" value="UniProtKB-KW"/>
</dbReference>
<dbReference type="InterPro" id="IPR043502">
    <property type="entry name" value="DNA/RNA_pol_sf"/>
</dbReference>
<dbReference type="FunFam" id="3.30.70.270:FF:000020">
    <property type="entry name" value="Transposon Tf2-6 polyprotein-like Protein"/>
    <property type="match status" value="1"/>
</dbReference>
<keyword evidence="3" id="KW-0548">Nucleotidyltransferase</keyword>
<reference evidence="13 14" key="1">
    <citation type="submission" date="2020-02" db="EMBL/GenBank/DDBJ databases">
        <authorList>
            <person name="Ferguson B K."/>
        </authorList>
    </citation>
    <scope>NUCLEOTIDE SEQUENCE [LARGE SCALE GENOMIC DNA]</scope>
</reference>
<evidence type="ECO:0000256" key="10">
    <source>
        <dbReference type="PROSITE-ProRule" id="PRU00047"/>
    </source>
</evidence>
<keyword evidence="4" id="KW-0540">Nuclease</keyword>
<dbReference type="AlphaFoldDB" id="A0A6H5II40"/>
<gene>
    <name evidence="13" type="ORF">TBRA_LOCUS7267</name>
</gene>
<keyword evidence="2" id="KW-0645">Protease</keyword>
<accession>A0A6H5II40</accession>
<dbReference type="Proteomes" id="UP000479190">
    <property type="component" value="Unassembled WGS sequence"/>
</dbReference>
<evidence type="ECO:0000256" key="2">
    <source>
        <dbReference type="ARBA" id="ARBA00022670"/>
    </source>
</evidence>
<dbReference type="InterPro" id="IPR036397">
    <property type="entry name" value="RNaseH_sf"/>
</dbReference>
<keyword evidence="10" id="KW-0479">Metal-binding</keyword>
<keyword evidence="6" id="KW-0255">Endonuclease</keyword>
<dbReference type="InterPro" id="IPR043128">
    <property type="entry name" value="Rev_trsase/Diguanyl_cyclase"/>
</dbReference>
<dbReference type="InterPro" id="IPR036875">
    <property type="entry name" value="Znf_CCHC_sf"/>
</dbReference>
<keyword evidence="7" id="KW-0695">RNA-directed DNA polymerase</keyword>
<dbReference type="InterPro" id="IPR050951">
    <property type="entry name" value="Retrovirus_Pol_polyprotein"/>
</dbReference>
<dbReference type="PANTHER" id="PTHR37984">
    <property type="entry name" value="PROTEIN CBG26694"/>
    <property type="match status" value="1"/>
</dbReference>
<dbReference type="Gene3D" id="4.10.60.10">
    <property type="entry name" value="Zinc finger, CCHC-type"/>
    <property type="match status" value="1"/>
</dbReference>
<dbReference type="SMART" id="SM00343">
    <property type="entry name" value="ZnF_C2HC"/>
    <property type="match status" value="2"/>
</dbReference>
<evidence type="ECO:0000256" key="9">
    <source>
        <dbReference type="ARBA" id="ARBA00023268"/>
    </source>
</evidence>
<name>A0A6H5II40_9HYME</name>
<organism evidence="13 14">
    <name type="scientific">Trichogramma brassicae</name>
    <dbReference type="NCBI Taxonomy" id="86971"/>
    <lineage>
        <taxon>Eukaryota</taxon>
        <taxon>Metazoa</taxon>
        <taxon>Ecdysozoa</taxon>
        <taxon>Arthropoda</taxon>
        <taxon>Hexapoda</taxon>
        <taxon>Insecta</taxon>
        <taxon>Pterygota</taxon>
        <taxon>Neoptera</taxon>
        <taxon>Endopterygota</taxon>
        <taxon>Hymenoptera</taxon>
        <taxon>Apocrita</taxon>
        <taxon>Proctotrupomorpha</taxon>
        <taxon>Chalcidoidea</taxon>
        <taxon>Trichogrammatidae</taxon>
        <taxon>Trichogramma</taxon>
    </lineage>
</organism>
<dbReference type="GO" id="GO:0004519">
    <property type="term" value="F:endonuclease activity"/>
    <property type="evidence" value="ECO:0007669"/>
    <property type="project" value="UniProtKB-KW"/>
</dbReference>
<dbReference type="GO" id="GO:0008270">
    <property type="term" value="F:zinc ion binding"/>
    <property type="evidence" value="ECO:0007669"/>
    <property type="project" value="UniProtKB-KW"/>
</dbReference>
<protein>
    <recommendedName>
        <fullName evidence="1">RNA-directed DNA polymerase</fullName>
        <ecNumber evidence="1">2.7.7.49</ecNumber>
    </recommendedName>
</protein>
<keyword evidence="9" id="KW-0511">Multifunctional enzyme</keyword>
<evidence type="ECO:0000256" key="6">
    <source>
        <dbReference type="ARBA" id="ARBA00022759"/>
    </source>
</evidence>
<evidence type="ECO:0000256" key="8">
    <source>
        <dbReference type="ARBA" id="ARBA00023125"/>
    </source>
</evidence>
<dbReference type="PROSITE" id="PS50158">
    <property type="entry name" value="ZF_CCHC"/>
    <property type="match status" value="1"/>
</dbReference>
<evidence type="ECO:0000256" key="3">
    <source>
        <dbReference type="ARBA" id="ARBA00022695"/>
    </source>
</evidence>
<evidence type="ECO:0000259" key="12">
    <source>
        <dbReference type="PROSITE" id="PS50158"/>
    </source>
</evidence>
<dbReference type="GO" id="GO:0003677">
    <property type="term" value="F:DNA binding"/>
    <property type="evidence" value="ECO:0007669"/>
    <property type="project" value="UniProtKB-KW"/>
</dbReference>
<keyword evidence="10" id="KW-0863">Zinc-finger</keyword>
<dbReference type="Gene3D" id="3.30.420.10">
    <property type="entry name" value="Ribonuclease H-like superfamily/Ribonuclease H"/>
    <property type="match status" value="1"/>
</dbReference>
<keyword evidence="14" id="KW-1185">Reference proteome</keyword>
<feature type="domain" description="CCHC-type" evidence="12">
    <location>
        <begin position="633"/>
        <end position="648"/>
    </location>
</feature>